<accession>A0A7S9H200</accession>
<keyword evidence="3" id="KW-1185">Reference proteome</keyword>
<dbReference type="Proteomes" id="UP000594621">
    <property type="component" value="Chromosome"/>
</dbReference>
<proteinExistence type="predicted"/>
<feature type="region of interest" description="Disordered" evidence="1">
    <location>
        <begin position="67"/>
        <end position="100"/>
    </location>
</feature>
<dbReference type="RefSeq" id="WP_195803756.1">
    <property type="nucleotide sequence ID" value="NZ_CP061379.1"/>
</dbReference>
<evidence type="ECO:0000313" key="3">
    <source>
        <dbReference type="Proteomes" id="UP000594621"/>
    </source>
</evidence>
<name>A0A7S9H200_9BRAD</name>
<protein>
    <submittedName>
        <fullName evidence="2">Uncharacterized protein</fullName>
    </submittedName>
</protein>
<dbReference type="EMBL" id="CP061379">
    <property type="protein sequence ID" value="QPF94259.1"/>
    <property type="molecule type" value="Genomic_DNA"/>
</dbReference>
<evidence type="ECO:0000256" key="1">
    <source>
        <dbReference type="SAM" id="MobiDB-lite"/>
    </source>
</evidence>
<gene>
    <name evidence="2" type="ORF">IC761_13680</name>
</gene>
<sequence>MADQKAARTQRTEGIERHRQIGIRELGALQILHEIRIEPVDMRIDRGAIDANVPAISHIERSVVGEIAEHQQRHKRDQAGKPGVSRRAEIGRRPPPSSCT</sequence>
<reference evidence="2 3" key="1">
    <citation type="submission" date="2020-09" db="EMBL/GenBank/DDBJ databases">
        <title>Complete genomes of bradyrhizobia occurring on native shrubby legumes in Australia.</title>
        <authorList>
            <person name="Lafay B."/>
        </authorList>
    </citation>
    <scope>NUCLEOTIDE SEQUENCE [LARGE SCALE GENOMIC DNA]</scope>
    <source>
        <strain evidence="2 3">BDV5040</strain>
    </source>
</reference>
<dbReference type="AlphaFoldDB" id="A0A7S9H200"/>
<evidence type="ECO:0000313" key="2">
    <source>
        <dbReference type="EMBL" id="QPF94259.1"/>
    </source>
</evidence>
<organism evidence="2 3">
    <name type="scientific">Bradyrhizobium commune</name>
    <dbReference type="NCBI Taxonomy" id="83627"/>
    <lineage>
        <taxon>Bacteria</taxon>
        <taxon>Pseudomonadati</taxon>
        <taxon>Pseudomonadota</taxon>
        <taxon>Alphaproteobacteria</taxon>
        <taxon>Hyphomicrobiales</taxon>
        <taxon>Nitrobacteraceae</taxon>
        <taxon>Bradyrhizobium</taxon>
    </lineage>
</organism>
<dbReference type="KEGG" id="bcou:IC761_13680"/>